<gene>
    <name evidence="1" type="ORF">LJ655_10095</name>
</gene>
<keyword evidence="2" id="KW-1185">Reference proteome</keyword>
<proteinExistence type="predicted"/>
<sequence length="114" mass="13486">MELTEGQWALLKAYEDRNYVDFIRGHIVRDYPALANDPTLRDRLNAAFAQTRMLRFTREALIVDFLYVEATTPGFYWIPAVMAWLHKPGVPAEQRFEMLLQGTRKRQHEMKEQD</sequence>
<organism evidence="1 2">
    <name type="scientific">Paraburkholderia translucens</name>
    <dbReference type="NCBI Taxonomy" id="2886945"/>
    <lineage>
        <taxon>Bacteria</taxon>
        <taxon>Pseudomonadati</taxon>
        <taxon>Pseudomonadota</taxon>
        <taxon>Betaproteobacteria</taxon>
        <taxon>Burkholderiales</taxon>
        <taxon>Burkholderiaceae</taxon>
        <taxon>Paraburkholderia</taxon>
    </lineage>
</organism>
<evidence type="ECO:0008006" key="3">
    <source>
        <dbReference type="Google" id="ProtNLM"/>
    </source>
</evidence>
<dbReference type="Proteomes" id="UP001430614">
    <property type="component" value="Unassembled WGS sequence"/>
</dbReference>
<name>A0ABS8KBV8_9BURK</name>
<dbReference type="RefSeq" id="WP_230561091.1">
    <property type="nucleotide sequence ID" value="NZ_JAJITC010000004.1"/>
</dbReference>
<dbReference type="EMBL" id="JAJITC010000004">
    <property type="protein sequence ID" value="MCC8402240.1"/>
    <property type="molecule type" value="Genomic_DNA"/>
</dbReference>
<accession>A0ABS8KBV8</accession>
<comment type="caution">
    <text evidence="1">The sequence shown here is derived from an EMBL/GenBank/DDBJ whole genome shotgun (WGS) entry which is preliminary data.</text>
</comment>
<reference evidence="1 2" key="1">
    <citation type="submission" date="2021-11" db="EMBL/GenBank/DDBJ databases">
        <authorList>
            <person name="Oh E.-T."/>
            <person name="Kim S.-B."/>
        </authorList>
    </citation>
    <scope>NUCLEOTIDE SEQUENCE [LARGE SCALE GENOMIC DNA]</scope>
    <source>
        <strain evidence="1 2">MMS20-SJTN17</strain>
    </source>
</reference>
<evidence type="ECO:0000313" key="2">
    <source>
        <dbReference type="Proteomes" id="UP001430614"/>
    </source>
</evidence>
<evidence type="ECO:0000313" key="1">
    <source>
        <dbReference type="EMBL" id="MCC8402240.1"/>
    </source>
</evidence>
<protein>
    <recommendedName>
        <fullName evidence="3">Extradiol ring-cleavage dioxygenase</fullName>
    </recommendedName>
</protein>